<evidence type="ECO:0000313" key="1">
    <source>
        <dbReference type="EMBL" id="RLL33760.1"/>
    </source>
</evidence>
<proteinExistence type="predicted"/>
<sequence>MSLINPKRTNRKNVNLTNDELDLFTVLSKMTGIPVGILLRQMAMKQAFELVNDESVEQYQNEGFKKGVLDHL</sequence>
<protein>
    <submittedName>
        <fullName evidence="1">Uncharacterized protein</fullName>
    </submittedName>
</protein>
<reference evidence="3 4" key="1">
    <citation type="submission" date="2018-09" db="EMBL/GenBank/DDBJ databases">
        <title>The draft genome of Acinetobacter sp. strains.</title>
        <authorList>
            <person name="Qin J."/>
            <person name="Feng Y."/>
            <person name="Zong Z."/>
        </authorList>
    </citation>
    <scope>NUCLEOTIDE SEQUENCE [LARGE SCALE GENOMIC DNA]</scope>
    <source>
        <strain evidence="2 4">WCHAc060001</strain>
        <strain evidence="1 3">WCHAc060003</strain>
    </source>
</reference>
<dbReference type="Proteomes" id="UP000273105">
    <property type="component" value="Unassembled WGS sequence"/>
</dbReference>
<keyword evidence="4" id="KW-1185">Reference proteome</keyword>
<comment type="caution">
    <text evidence="1">The sequence shown here is derived from an EMBL/GenBank/DDBJ whole genome shotgun (WGS) entry which is preliminary data.</text>
</comment>
<dbReference type="EMBL" id="RCHD01000031">
    <property type="protein sequence ID" value="RLL33760.1"/>
    <property type="molecule type" value="Genomic_DNA"/>
</dbReference>
<dbReference type="RefSeq" id="WP_121531989.1">
    <property type="nucleotide sequence ID" value="NZ_RCHD01000031.1"/>
</dbReference>
<name>A0A498D665_9GAMM</name>
<dbReference type="AlphaFoldDB" id="A0A498D665"/>
<evidence type="ECO:0000313" key="2">
    <source>
        <dbReference type="EMBL" id="RLL46396.1"/>
    </source>
</evidence>
<accession>A0A498D665</accession>
<organism evidence="1 3">
    <name type="scientific">Acinetobacter cumulans</name>
    <dbReference type="NCBI Taxonomy" id="2136182"/>
    <lineage>
        <taxon>Bacteria</taxon>
        <taxon>Pseudomonadati</taxon>
        <taxon>Pseudomonadota</taxon>
        <taxon>Gammaproteobacteria</taxon>
        <taxon>Moraxellales</taxon>
        <taxon>Moraxellaceae</taxon>
        <taxon>Acinetobacter</taxon>
    </lineage>
</organism>
<evidence type="ECO:0000313" key="4">
    <source>
        <dbReference type="Proteomes" id="UP000273105"/>
    </source>
</evidence>
<gene>
    <name evidence="2" type="ORF">D9K79_08060</name>
    <name evidence="1" type="ORF">D9K80_12670</name>
</gene>
<evidence type="ECO:0000313" key="3">
    <source>
        <dbReference type="Proteomes" id="UP000267166"/>
    </source>
</evidence>
<dbReference type="EMBL" id="RCHE01000015">
    <property type="protein sequence ID" value="RLL46396.1"/>
    <property type="molecule type" value="Genomic_DNA"/>
</dbReference>
<dbReference type="Proteomes" id="UP000267166">
    <property type="component" value="Unassembled WGS sequence"/>
</dbReference>